<feature type="domain" description="Helicase ATP-binding" evidence="14">
    <location>
        <begin position="179"/>
        <end position="445"/>
    </location>
</feature>
<dbReference type="Gene3D" id="3.90.320.10">
    <property type="match status" value="1"/>
</dbReference>
<keyword evidence="10" id="KW-0238">DNA-binding</keyword>
<evidence type="ECO:0000256" key="4">
    <source>
        <dbReference type="ARBA" id="ARBA00022763"/>
    </source>
</evidence>
<dbReference type="GO" id="GO:0005524">
    <property type="term" value="F:ATP binding"/>
    <property type="evidence" value="ECO:0007669"/>
    <property type="project" value="UniProtKB-KW"/>
</dbReference>
<organism evidence="15 16">
    <name type="scientific">Rossellomorea aquimaris</name>
    <dbReference type="NCBI Taxonomy" id="189382"/>
    <lineage>
        <taxon>Bacteria</taxon>
        <taxon>Bacillati</taxon>
        <taxon>Bacillota</taxon>
        <taxon>Bacilli</taxon>
        <taxon>Bacillales</taxon>
        <taxon>Bacillaceae</taxon>
        <taxon>Rossellomorea</taxon>
    </lineage>
</organism>
<dbReference type="InterPro" id="IPR006555">
    <property type="entry name" value="ATP-dep_Helicase_C"/>
</dbReference>
<dbReference type="GO" id="GO:0051539">
    <property type="term" value="F:4 iron, 4 sulfur cluster binding"/>
    <property type="evidence" value="ECO:0007669"/>
    <property type="project" value="UniProtKB-KW"/>
</dbReference>
<evidence type="ECO:0000256" key="10">
    <source>
        <dbReference type="ARBA" id="ARBA00023125"/>
    </source>
</evidence>
<dbReference type="InterPro" id="IPR042493">
    <property type="entry name" value="XPD_DNA_FeS"/>
</dbReference>
<dbReference type="Proteomes" id="UP000182062">
    <property type="component" value="Unassembled WGS sequence"/>
</dbReference>
<comment type="similarity">
    <text evidence="13">Belongs to the helicase family. DinG subfamily.</text>
</comment>
<keyword evidence="12" id="KW-0413">Isomerase</keyword>
<dbReference type="OrthoDB" id="9765586at2"/>
<dbReference type="GO" id="GO:0016818">
    <property type="term" value="F:hydrolase activity, acting on acid anhydrides, in phosphorus-containing anhydrides"/>
    <property type="evidence" value="ECO:0007669"/>
    <property type="project" value="InterPro"/>
</dbReference>
<keyword evidence="3" id="KW-0547">Nucleotide-binding</keyword>
<keyword evidence="11" id="KW-0234">DNA repair</keyword>
<keyword evidence="9" id="KW-0411">Iron-sulfur</keyword>
<dbReference type="AlphaFoldDB" id="A0A1J6WWL0"/>
<sequence length="759" mass="87708">MEKVKVSVRELVEFVYREGSIDLKFQARSSMTIGTRLHQLLQKGYKDGDEKEVFLKGEIMSDELTFILEGRCDGILYKEEKVKIDEIKSTAKDLSDIEGGARVHWAQAECYAYLLARDRNLNSVDVQLTYIQVDTEQVKILERTYSFIDLEDIVRNTLNAFTPFAKVMMQNRIRFRESVSNVSFPFPYFRKGQKQLAGAVYKTIGDEKTLYANAPTGTGKTISTLFPTIKGMKGDGPEKWFYLTAKTITRTVAEEALSLLEDKGLRQTSVTITAKDKICFKEETNCQKKYCEFANGYYDRINGALLDILNQETVMTREIIEQYARKHKVCPFEFSIDLSYLADGVICDYNYVFDPKVSLKRLSDESRKRTVLLIDESHNLLNRGREMFSAALSKATFLEVKNLHPEHGALKKSIQDVNKQFLSLRKEMQGKGEWKKDMNQELLEEVEAFVETAEKCLGETGKEWSQSFLQLYFDSLHYVRISRMYGGEHRFVLDSQGKDLTVKLSCINPSRLISDVKKPYHSSVFFSATLHPFSYYFQQLGGSEEDYRFLIPSPFEKDQWKVEIDPISTRYRDRERTLPRIVQSIADCILHNKGNFLVFFSSYAYMREVYEELKELSLHAEIRIQESNMSEEEREEFLQCYQADREKRVIGLGVLGGIFSEGIDLKGDRLNGVIVVGVGLPQPGLEQDMMKEFYEEEGKNGFDYTYIYPGLNKVFQSGGRLIRSEKDHGVLRLIDDRYLTPKYKALLPDEWTPFEVIKK</sequence>
<keyword evidence="6 15" id="KW-0347">Helicase</keyword>
<comment type="caution">
    <text evidence="15">The sequence shown here is derived from an EMBL/GenBank/DDBJ whole genome shotgun (WGS) entry which is preliminary data.</text>
</comment>
<dbReference type="PANTHER" id="PTHR11472">
    <property type="entry name" value="DNA REPAIR DEAD HELICASE RAD3/XP-D SUBFAMILY MEMBER"/>
    <property type="match status" value="1"/>
</dbReference>
<dbReference type="InterPro" id="IPR010614">
    <property type="entry name" value="RAD3-like_helicase_DEAD"/>
</dbReference>
<dbReference type="InterPro" id="IPR045028">
    <property type="entry name" value="DinG/Rad3-like"/>
</dbReference>
<protein>
    <submittedName>
        <fullName evidence="15">ATP-dependent helicase</fullName>
    </submittedName>
</protein>
<reference evidence="15 16" key="1">
    <citation type="submission" date="2016-09" db="EMBL/GenBank/DDBJ databases">
        <title>Bacillus aquimaris SAMM genome sequence reveals colonization and biosurfactant production capacities.</title>
        <authorList>
            <person name="Waghmode S.R."/>
            <person name="Suryavanshi M.V."/>
        </authorList>
    </citation>
    <scope>NUCLEOTIDE SEQUENCE [LARGE SCALE GENOMIC DNA]</scope>
    <source>
        <strain evidence="15 16">SAMM</strain>
    </source>
</reference>
<dbReference type="InterPro" id="IPR006554">
    <property type="entry name" value="Helicase-like_DEXD_c2"/>
</dbReference>
<keyword evidence="4" id="KW-0227">DNA damage</keyword>
<dbReference type="EMBL" id="MINN01000106">
    <property type="protein sequence ID" value="OIU70281.1"/>
    <property type="molecule type" value="Genomic_DNA"/>
</dbReference>
<dbReference type="InterPro" id="IPR027417">
    <property type="entry name" value="P-loop_NTPase"/>
</dbReference>
<keyword evidence="7" id="KW-0067">ATP-binding</keyword>
<dbReference type="Gene3D" id="1.10.275.40">
    <property type="match status" value="1"/>
</dbReference>
<dbReference type="Pfam" id="PF13307">
    <property type="entry name" value="Helicase_C_2"/>
    <property type="match status" value="1"/>
</dbReference>
<keyword evidence="8" id="KW-0408">Iron</keyword>
<dbReference type="Gene3D" id="1.10.30.20">
    <property type="entry name" value="Bacterial XPD DNA helicase, FeS cluster domain"/>
    <property type="match status" value="1"/>
</dbReference>
<evidence type="ECO:0000256" key="7">
    <source>
        <dbReference type="ARBA" id="ARBA00022840"/>
    </source>
</evidence>
<evidence type="ECO:0000256" key="12">
    <source>
        <dbReference type="ARBA" id="ARBA00023235"/>
    </source>
</evidence>
<evidence type="ECO:0000313" key="15">
    <source>
        <dbReference type="EMBL" id="OIU70281.1"/>
    </source>
</evidence>
<dbReference type="Gene3D" id="3.40.50.300">
    <property type="entry name" value="P-loop containing nucleotide triphosphate hydrolases"/>
    <property type="match status" value="2"/>
</dbReference>
<evidence type="ECO:0000256" key="1">
    <source>
        <dbReference type="ARBA" id="ARBA00022485"/>
    </source>
</evidence>
<keyword evidence="5" id="KW-0378">Hydrolase</keyword>
<evidence type="ECO:0000313" key="16">
    <source>
        <dbReference type="Proteomes" id="UP000182062"/>
    </source>
</evidence>
<dbReference type="PANTHER" id="PTHR11472:SF34">
    <property type="entry name" value="REGULATOR OF TELOMERE ELONGATION HELICASE 1"/>
    <property type="match status" value="1"/>
</dbReference>
<dbReference type="InterPro" id="IPR014013">
    <property type="entry name" value="Helic_SF1/SF2_ATP-bd_DinG/Rad3"/>
</dbReference>
<dbReference type="GO" id="GO:0046872">
    <property type="term" value="F:metal ion binding"/>
    <property type="evidence" value="ECO:0007669"/>
    <property type="project" value="UniProtKB-KW"/>
</dbReference>
<evidence type="ECO:0000256" key="9">
    <source>
        <dbReference type="ARBA" id="ARBA00023014"/>
    </source>
</evidence>
<dbReference type="InterPro" id="IPR011604">
    <property type="entry name" value="PDDEXK-like_dom_sf"/>
</dbReference>
<keyword evidence="2" id="KW-0479">Metal-binding</keyword>
<gene>
    <name evidence="15" type="ORF">BHE18_11190</name>
</gene>
<evidence type="ECO:0000256" key="13">
    <source>
        <dbReference type="ARBA" id="ARBA00038058"/>
    </source>
</evidence>
<dbReference type="GO" id="GO:0003677">
    <property type="term" value="F:DNA binding"/>
    <property type="evidence" value="ECO:0007669"/>
    <property type="project" value="UniProtKB-KW"/>
</dbReference>
<dbReference type="SMART" id="SM00488">
    <property type="entry name" value="DEXDc2"/>
    <property type="match status" value="1"/>
</dbReference>
<accession>A0A1J6WWL0</accession>
<keyword evidence="16" id="KW-1185">Reference proteome</keyword>
<evidence type="ECO:0000256" key="8">
    <source>
        <dbReference type="ARBA" id="ARBA00023004"/>
    </source>
</evidence>
<dbReference type="GO" id="GO:0006281">
    <property type="term" value="P:DNA repair"/>
    <property type="evidence" value="ECO:0007669"/>
    <property type="project" value="UniProtKB-KW"/>
</dbReference>
<evidence type="ECO:0000256" key="3">
    <source>
        <dbReference type="ARBA" id="ARBA00022741"/>
    </source>
</evidence>
<evidence type="ECO:0000256" key="11">
    <source>
        <dbReference type="ARBA" id="ARBA00023204"/>
    </source>
</evidence>
<evidence type="ECO:0000256" key="2">
    <source>
        <dbReference type="ARBA" id="ARBA00022723"/>
    </source>
</evidence>
<evidence type="ECO:0000256" key="6">
    <source>
        <dbReference type="ARBA" id="ARBA00022806"/>
    </source>
</evidence>
<dbReference type="SMART" id="SM00491">
    <property type="entry name" value="HELICc2"/>
    <property type="match status" value="1"/>
</dbReference>
<dbReference type="RefSeq" id="WP_071619416.1">
    <property type="nucleotide sequence ID" value="NZ_MINN01000106.1"/>
</dbReference>
<keyword evidence="1" id="KW-0004">4Fe-4S</keyword>
<dbReference type="GO" id="GO:0003678">
    <property type="term" value="F:DNA helicase activity"/>
    <property type="evidence" value="ECO:0007669"/>
    <property type="project" value="InterPro"/>
</dbReference>
<dbReference type="PROSITE" id="PS51193">
    <property type="entry name" value="HELICASE_ATP_BIND_2"/>
    <property type="match status" value="1"/>
</dbReference>
<dbReference type="SUPFAM" id="SSF52540">
    <property type="entry name" value="P-loop containing nucleoside triphosphate hydrolases"/>
    <property type="match status" value="1"/>
</dbReference>
<evidence type="ECO:0000259" key="14">
    <source>
        <dbReference type="PROSITE" id="PS51193"/>
    </source>
</evidence>
<dbReference type="Pfam" id="PF06733">
    <property type="entry name" value="DEAD_2"/>
    <property type="match status" value="1"/>
</dbReference>
<evidence type="ECO:0000256" key="5">
    <source>
        <dbReference type="ARBA" id="ARBA00022801"/>
    </source>
</evidence>
<name>A0A1J6WWL0_9BACI</name>
<proteinExistence type="inferred from homology"/>